<keyword evidence="1" id="KW-0175">Coiled coil</keyword>
<feature type="non-terminal residue" evidence="2">
    <location>
        <position position="102"/>
    </location>
</feature>
<evidence type="ECO:0000256" key="1">
    <source>
        <dbReference type="SAM" id="Coils"/>
    </source>
</evidence>
<gene>
    <name evidence="2" type="ORF">M9458_005939</name>
</gene>
<feature type="non-terminal residue" evidence="2">
    <location>
        <position position="1"/>
    </location>
</feature>
<reference evidence="2 3" key="1">
    <citation type="submission" date="2024-05" db="EMBL/GenBank/DDBJ databases">
        <title>Genome sequencing and assembly of Indian major carp, Cirrhinus mrigala (Hamilton, 1822).</title>
        <authorList>
            <person name="Mohindra V."/>
            <person name="Chowdhury L.M."/>
            <person name="Lal K."/>
            <person name="Jena J.K."/>
        </authorList>
    </citation>
    <scope>NUCLEOTIDE SEQUENCE [LARGE SCALE GENOMIC DNA]</scope>
    <source>
        <strain evidence="2">CM1030</strain>
        <tissue evidence="2">Blood</tissue>
    </source>
</reference>
<dbReference type="Gene3D" id="1.20.58.60">
    <property type="match status" value="1"/>
</dbReference>
<keyword evidence="3" id="KW-1185">Reference proteome</keyword>
<dbReference type="PANTHER" id="PTHR23169:SF10">
    <property type="entry name" value="PERIPLAKIN"/>
    <property type="match status" value="1"/>
</dbReference>
<dbReference type="AlphaFoldDB" id="A0ABD0RFV2"/>
<dbReference type="InterPro" id="IPR043197">
    <property type="entry name" value="Plakin"/>
</dbReference>
<dbReference type="PANTHER" id="PTHR23169">
    <property type="entry name" value="ENVOPLAKIN"/>
    <property type="match status" value="1"/>
</dbReference>
<sequence length="102" mass="11492">NSLQNGKSLLSTYENKLAREEVAPSDPAAMDKTQRELADIASELRSKRSAITETEQNLRDAKASCSNMANKVQEHCPDIERQEADVQKLTKRFDNLNRQVDS</sequence>
<name>A0ABD0RFV2_CIRMR</name>
<organism evidence="2 3">
    <name type="scientific">Cirrhinus mrigala</name>
    <name type="common">Mrigala</name>
    <dbReference type="NCBI Taxonomy" id="683832"/>
    <lineage>
        <taxon>Eukaryota</taxon>
        <taxon>Metazoa</taxon>
        <taxon>Chordata</taxon>
        <taxon>Craniata</taxon>
        <taxon>Vertebrata</taxon>
        <taxon>Euteleostomi</taxon>
        <taxon>Actinopterygii</taxon>
        <taxon>Neopterygii</taxon>
        <taxon>Teleostei</taxon>
        <taxon>Ostariophysi</taxon>
        <taxon>Cypriniformes</taxon>
        <taxon>Cyprinidae</taxon>
        <taxon>Labeoninae</taxon>
        <taxon>Labeonini</taxon>
        <taxon>Cirrhinus</taxon>
    </lineage>
</organism>
<accession>A0ABD0RFV2</accession>
<dbReference type="Proteomes" id="UP001529510">
    <property type="component" value="Unassembled WGS sequence"/>
</dbReference>
<protein>
    <submittedName>
        <fullName evidence="2">Uncharacterized protein</fullName>
    </submittedName>
</protein>
<feature type="coiled-coil region" evidence="1">
    <location>
        <begin position="30"/>
        <end position="99"/>
    </location>
</feature>
<dbReference type="EMBL" id="JAMKFB020000003">
    <property type="protein sequence ID" value="KAL0197399.1"/>
    <property type="molecule type" value="Genomic_DNA"/>
</dbReference>
<evidence type="ECO:0000313" key="3">
    <source>
        <dbReference type="Proteomes" id="UP001529510"/>
    </source>
</evidence>
<evidence type="ECO:0000313" key="2">
    <source>
        <dbReference type="EMBL" id="KAL0197399.1"/>
    </source>
</evidence>
<proteinExistence type="predicted"/>
<comment type="caution">
    <text evidence="2">The sequence shown here is derived from an EMBL/GenBank/DDBJ whole genome shotgun (WGS) entry which is preliminary data.</text>
</comment>